<dbReference type="PANTHER" id="PTHR42834">
    <property type="entry name" value="ENDONUCLEASE/EXONUCLEASE/PHOSPHATASE FAMILY PROTEIN (AFU_ORTHOLOGUE AFUA_3G09210)"/>
    <property type="match status" value="1"/>
</dbReference>
<dbReference type="InterPro" id="IPR005135">
    <property type="entry name" value="Endo/exonuclease/phosphatase"/>
</dbReference>
<gene>
    <name evidence="1" type="ORF">APAC_1678</name>
</gene>
<evidence type="ECO:0000313" key="1">
    <source>
        <dbReference type="EMBL" id="QEP34774.1"/>
    </source>
</evidence>
<sequence>MYKLLFLLLLCINAFSQNFKVASYNVENLFDLTKQNSEYKEFIPNTNSNWNSKTFNIKLNNVIKVIKEIDADIIALQEIENKAVLQQLFKRLPQYKYYSFAKYPRSAVGVAFLSKIKIRDNRQIDVKFRNKLFRPILESTFEIDNQEFKIFNNHWPSKAVPESYRVTYAKELQDRLVKLPKDYDYILLGDFNSNYDEMFSIKSNRKLNNTDGITGINQILNTSYNNKLITYSDISKIDRRVHINLWQEQSNKNRFSNKYRGGNNTPDNIILSAALFDTKKISYIPNSFEVFKPSYLYKNNYINRWQMIGNHSNRKHKGEGYSDHLPIYATFSTSEEDRNIVKELKKIDHFKINNIQDLYLKEKLNKSIILKDVTVIYKASSSAVIKDNTRAIYLYKNAKNLELGYKYDLEIKEIINYNGLKEVTEFSILDKKSKNYNYKDLYLNGQNINILKENYQNEIVENLEGIVKNRKLYFQEDIYIKLYAKNKNDLPKNGEKVLFTTAHLTEYKGTPQILIHSKNDYKVVK</sequence>
<dbReference type="EMBL" id="CP035928">
    <property type="protein sequence ID" value="QEP34774.1"/>
    <property type="molecule type" value="Genomic_DNA"/>
</dbReference>
<dbReference type="PANTHER" id="PTHR42834:SF1">
    <property type="entry name" value="ENDONUCLEASE_EXONUCLEASE_PHOSPHATASE FAMILY PROTEIN (AFU_ORTHOLOGUE AFUA_3G09210)"/>
    <property type="match status" value="1"/>
</dbReference>
<name>A0A5C2HD67_9BACT</name>
<dbReference type="OrthoDB" id="184983at2"/>
<reference evidence="2" key="2">
    <citation type="submission" date="2019-09" db="EMBL/GenBank/DDBJ databases">
        <title>Complete genome sequencing of four Arcobacter species reveals a diverse suite of mobile elements.</title>
        <authorList>
            <person name="On S.L.W."/>
            <person name="Miller W.G."/>
            <person name="Biggs P."/>
            <person name="Cornelius A."/>
            <person name="Vandamme P."/>
        </authorList>
    </citation>
    <scope>NUCLEOTIDE SEQUENCE [LARGE SCALE GENOMIC DNA]</scope>
    <source>
        <strain evidence="2">LMG 26638</strain>
    </source>
</reference>
<accession>A0A5C2HD67</accession>
<reference evidence="1 2" key="3">
    <citation type="submission" date="2019-09" db="EMBL/GenBank/DDBJ databases">
        <title>Taxonomic note: a critical rebuttal of the proposed division of the genus Arcobacter into six genera, emended descriptions of Arcobacter anaerophilus and the genus Arcobacter, and an assessment of genus-level boundaries for Epsilonproteobacteria using in silico genomic comparator tools.</title>
        <authorList>
            <person name="On S.L.W."/>
            <person name="Miller W.G."/>
            <person name="Biggs P."/>
            <person name="Cornelius A."/>
            <person name="Vandamme P."/>
        </authorList>
    </citation>
    <scope>NUCLEOTIDE SEQUENCE [LARGE SCALE GENOMIC DNA]</scope>
    <source>
        <strain evidence="1 2">LMG 26638</strain>
    </source>
</reference>
<keyword evidence="1" id="KW-0255">Endonuclease</keyword>
<dbReference type="SUPFAM" id="SSF56219">
    <property type="entry name" value="DNase I-like"/>
    <property type="match status" value="1"/>
</dbReference>
<proteinExistence type="predicted"/>
<organism evidence="1 2">
    <name type="scientific">Malaciobacter pacificus</name>
    <dbReference type="NCBI Taxonomy" id="1080223"/>
    <lineage>
        <taxon>Bacteria</taxon>
        <taxon>Pseudomonadati</taxon>
        <taxon>Campylobacterota</taxon>
        <taxon>Epsilonproteobacteria</taxon>
        <taxon>Campylobacterales</taxon>
        <taxon>Arcobacteraceae</taxon>
        <taxon>Malaciobacter</taxon>
    </lineage>
</organism>
<dbReference type="AlphaFoldDB" id="A0A5C2HD67"/>
<keyword evidence="2" id="KW-1185">Reference proteome</keyword>
<dbReference type="InterPro" id="IPR036691">
    <property type="entry name" value="Endo/exonu/phosph_ase_sf"/>
</dbReference>
<dbReference type="Proteomes" id="UP000322726">
    <property type="component" value="Chromosome"/>
</dbReference>
<dbReference type="GO" id="GO:0004527">
    <property type="term" value="F:exonuclease activity"/>
    <property type="evidence" value="ECO:0007669"/>
    <property type="project" value="UniProtKB-KW"/>
</dbReference>
<keyword evidence="1" id="KW-0269">Exonuclease</keyword>
<dbReference type="RefSeq" id="WP_130233699.1">
    <property type="nucleotide sequence ID" value="NZ_BMEF01000021.1"/>
</dbReference>
<protein>
    <submittedName>
        <fullName evidence="1">Endonuclease/exonuclease/phosphatase</fullName>
    </submittedName>
</protein>
<reference evidence="1 2" key="1">
    <citation type="submission" date="2019-09" db="EMBL/GenBank/DDBJ databases">
        <title>Complete genome sequencing of four Arcobacter species reveals a diverse suite of mobile elements.</title>
        <authorList>
            <person name="Miller W.G."/>
            <person name="Yee E."/>
            <person name="Bono J.L."/>
        </authorList>
    </citation>
    <scope>NUCLEOTIDE SEQUENCE [LARGE SCALE GENOMIC DNA]</scope>
    <source>
        <strain evidence="1 2">LMG 26638</strain>
    </source>
</reference>
<dbReference type="Gene3D" id="3.60.10.10">
    <property type="entry name" value="Endonuclease/exonuclease/phosphatase"/>
    <property type="match status" value="1"/>
</dbReference>
<keyword evidence="1" id="KW-0540">Nuclease</keyword>
<dbReference type="GO" id="GO:0004519">
    <property type="term" value="F:endonuclease activity"/>
    <property type="evidence" value="ECO:0007669"/>
    <property type="project" value="UniProtKB-KW"/>
</dbReference>
<dbReference type="KEGG" id="apai:APAC_1678"/>
<evidence type="ECO:0000313" key="2">
    <source>
        <dbReference type="Proteomes" id="UP000322726"/>
    </source>
</evidence>
<keyword evidence="1" id="KW-0378">Hydrolase</keyword>
<dbReference type="Pfam" id="PF19580">
    <property type="entry name" value="Exo_endo_phos_3"/>
    <property type="match status" value="1"/>
</dbReference>